<dbReference type="AlphaFoldDB" id="A0AAW6TVS4"/>
<reference evidence="2" key="1">
    <citation type="submission" date="2023-05" db="EMBL/GenBank/DDBJ databases">
        <title>Anaerotaeda fermentans gen. nov., sp. nov., a novel anaerobic planctomycete of the new family within the order Sedimentisphaerales isolated from Taman Peninsula, Russia.</title>
        <authorList>
            <person name="Khomyakova M.A."/>
            <person name="Merkel A.Y."/>
            <person name="Slobodkin A.I."/>
        </authorList>
    </citation>
    <scope>NUCLEOTIDE SEQUENCE</scope>
    <source>
        <strain evidence="2">M17dextr</strain>
    </source>
</reference>
<keyword evidence="3" id="KW-1185">Reference proteome</keyword>
<dbReference type="RefSeq" id="WP_349243019.1">
    <property type="nucleotide sequence ID" value="NZ_JASCXX010000001.1"/>
</dbReference>
<proteinExistence type="predicted"/>
<evidence type="ECO:0000259" key="1">
    <source>
        <dbReference type="Pfam" id="PF04015"/>
    </source>
</evidence>
<evidence type="ECO:0000313" key="2">
    <source>
        <dbReference type="EMBL" id="MDI6447609.1"/>
    </source>
</evidence>
<sequence>MTDKTVALVRCHDYDPDRVARAIVRWFDSLGGIERFVKPGDTVLIKPNFIAPRSHKQDPTQTHPEMILAVARLLKDFGARPFVGDSPGWGDARICAEALELVEPLKKLGVPIRQLDRPRTRRVGRHGPRVGLSAVAMEADAIINLPKLKAHGQLLVTLAVKNMFGCVSGKRKALWHYRRGGNPAKFCQLLIDICYFLQPAVTLIDGIVAMERTGPSGGTSRPLGWLIGGPDPLSCETVCCRLLGIDPERVPILRTAGQMQLDGLDFDRIELVGDPLGESCSDFELPTTLIPIRFSLRRVLRSKLRQMWLLARKPKPASST</sequence>
<comment type="caution">
    <text evidence="2">The sequence shown here is derived from an EMBL/GenBank/DDBJ whole genome shotgun (WGS) entry which is preliminary data.</text>
</comment>
<organism evidence="2 3">
    <name type="scientific">Anaerobaca lacustris</name>
    <dbReference type="NCBI Taxonomy" id="3044600"/>
    <lineage>
        <taxon>Bacteria</taxon>
        <taxon>Pseudomonadati</taxon>
        <taxon>Planctomycetota</taxon>
        <taxon>Phycisphaerae</taxon>
        <taxon>Sedimentisphaerales</taxon>
        <taxon>Anaerobacaceae</taxon>
        <taxon>Anaerobaca</taxon>
    </lineage>
</organism>
<dbReference type="Proteomes" id="UP001431776">
    <property type="component" value="Unassembled WGS sequence"/>
</dbReference>
<accession>A0AAW6TVS4</accession>
<protein>
    <submittedName>
        <fullName evidence="2">DUF362 domain-containing protein</fullName>
    </submittedName>
</protein>
<gene>
    <name evidence="2" type="ORF">QJ522_01030</name>
</gene>
<dbReference type="EMBL" id="JASCXX010000001">
    <property type="protein sequence ID" value="MDI6447609.1"/>
    <property type="molecule type" value="Genomic_DNA"/>
</dbReference>
<evidence type="ECO:0000313" key="3">
    <source>
        <dbReference type="Proteomes" id="UP001431776"/>
    </source>
</evidence>
<name>A0AAW6TVS4_9BACT</name>
<feature type="domain" description="DUF362" evidence="1">
    <location>
        <begin position="43"/>
        <end position="241"/>
    </location>
</feature>
<dbReference type="InterPro" id="IPR007160">
    <property type="entry name" value="DUF362"/>
</dbReference>
<dbReference type="Pfam" id="PF04015">
    <property type="entry name" value="DUF362"/>
    <property type="match status" value="1"/>
</dbReference>